<keyword evidence="3" id="KW-1185">Reference proteome</keyword>
<evidence type="ECO:0000313" key="3">
    <source>
        <dbReference type="Proteomes" id="UP001195483"/>
    </source>
</evidence>
<protein>
    <recommendedName>
        <fullName evidence="1">F-box domain-containing protein</fullName>
    </recommendedName>
</protein>
<evidence type="ECO:0000259" key="1">
    <source>
        <dbReference type="PROSITE" id="PS50181"/>
    </source>
</evidence>
<dbReference type="Gene3D" id="3.80.10.10">
    <property type="entry name" value="Ribonuclease Inhibitor"/>
    <property type="match status" value="1"/>
</dbReference>
<comment type="caution">
    <text evidence="2">The sequence shown here is derived from an EMBL/GenBank/DDBJ whole genome shotgun (WGS) entry which is preliminary data.</text>
</comment>
<feature type="domain" description="F-box" evidence="1">
    <location>
        <begin position="19"/>
        <end position="65"/>
    </location>
</feature>
<dbReference type="FunFam" id="1.20.1280.50:FF:000005">
    <property type="entry name" value="F-box/LRR-repeat protein 3 isoform X1"/>
    <property type="match status" value="1"/>
</dbReference>
<dbReference type="Gene3D" id="1.20.1280.50">
    <property type="match status" value="1"/>
</dbReference>
<dbReference type="AlphaFoldDB" id="A0AAE0RU20"/>
<proteinExistence type="predicted"/>
<reference evidence="2" key="1">
    <citation type="journal article" date="2021" name="Genome Biol. Evol.">
        <title>A High-Quality Reference Genome for a Parasitic Bivalve with Doubly Uniparental Inheritance (Bivalvia: Unionida).</title>
        <authorList>
            <person name="Smith C.H."/>
        </authorList>
    </citation>
    <scope>NUCLEOTIDE SEQUENCE</scope>
    <source>
        <strain evidence="2">CHS0354</strain>
    </source>
</reference>
<dbReference type="SUPFAM" id="SSF81383">
    <property type="entry name" value="F-box domain"/>
    <property type="match status" value="1"/>
</dbReference>
<organism evidence="2 3">
    <name type="scientific">Potamilus streckersoni</name>
    <dbReference type="NCBI Taxonomy" id="2493646"/>
    <lineage>
        <taxon>Eukaryota</taxon>
        <taxon>Metazoa</taxon>
        <taxon>Spiralia</taxon>
        <taxon>Lophotrochozoa</taxon>
        <taxon>Mollusca</taxon>
        <taxon>Bivalvia</taxon>
        <taxon>Autobranchia</taxon>
        <taxon>Heteroconchia</taxon>
        <taxon>Palaeoheterodonta</taxon>
        <taxon>Unionida</taxon>
        <taxon>Unionoidea</taxon>
        <taxon>Unionidae</taxon>
        <taxon>Ambleminae</taxon>
        <taxon>Lampsilini</taxon>
        <taxon>Potamilus</taxon>
    </lineage>
</organism>
<evidence type="ECO:0000313" key="2">
    <source>
        <dbReference type="EMBL" id="KAK3579530.1"/>
    </source>
</evidence>
<dbReference type="Pfam" id="PF00646">
    <property type="entry name" value="F-box"/>
    <property type="match status" value="1"/>
</dbReference>
<dbReference type="GO" id="GO:0031398">
    <property type="term" value="P:positive regulation of protein ubiquitination"/>
    <property type="evidence" value="ECO:0007669"/>
    <property type="project" value="TreeGrafter"/>
</dbReference>
<dbReference type="InterPro" id="IPR036047">
    <property type="entry name" value="F-box-like_dom_sf"/>
</dbReference>
<dbReference type="Proteomes" id="UP001195483">
    <property type="component" value="Unassembled WGS sequence"/>
</dbReference>
<gene>
    <name evidence="2" type="ORF">CHS0354_028360</name>
</gene>
<dbReference type="InterPro" id="IPR001810">
    <property type="entry name" value="F-box_dom"/>
</dbReference>
<accession>A0AAE0RU20</accession>
<sequence length="410" mass="47324">MTSYFDVTLVLLSFNMSSKQSWDNLPDIAIIEVYSYLPDNDRLSMSLACKNWRRLFETPVLWRCRKVIFKGLVADEIARHEITFLRLFGRQLHKLSIGFTGLSFRTCRDLALAADTYLSHLMKRTDVHLDSISFEELNLERFWPFVLSRNKLITALCRLLRKQRTLKTINMISTRLTLIEGCRVLEALGRYSAGTTVEIIFLENVFRTSVIPYENIRYVNALNRFQAIRFLHINYKYLREDILRNLAKTLESKFEQLNIIIEGRLVGEVISSKAWKALHGKCPNLRIGIYIYTTALENDPLPTLVDGMKIQACYIFSWSDLSSRKEELGKILRHVGGTYASSLGTWDASGVLAMALGDNKLQQLVEEFQEIRATELVKSFRKTTIKQLQTKLELDLTVLKKTRNGFEVSV</sequence>
<name>A0AAE0RU20_9BIVA</name>
<reference evidence="2" key="2">
    <citation type="journal article" date="2021" name="Genome Biol. Evol.">
        <title>Developing a high-quality reference genome for a parasitic bivalve with doubly uniparental inheritance (Bivalvia: Unionida).</title>
        <authorList>
            <person name="Smith C.H."/>
        </authorList>
    </citation>
    <scope>NUCLEOTIDE SEQUENCE</scope>
    <source>
        <strain evidence="2">CHS0354</strain>
        <tissue evidence="2">Mantle</tissue>
    </source>
</reference>
<dbReference type="PANTHER" id="PTHR20933">
    <property type="entry name" value="F-BOX ONLY PROTEIN 33"/>
    <property type="match status" value="1"/>
</dbReference>
<reference evidence="2" key="3">
    <citation type="submission" date="2023-05" db="EMBL/GenBank/DDBJ databases">
        <authorList>
            <person name="Smith C.H."/>
        </authorList>
    </citation>
    <scope>NUCLEOTIDE SEQUENCE</scope>
    <source>
        <strain evidence="2">CHS0354</strain>
        <tissue evidence="2">Mantle</tissue>
    </source>
</reference>
<dbReference type="EMBL" id="JAEAOA010001694">
    <property type="protein sequence ID" value="KAK3579530.1"/>
    <property type="molecule type" value="Genomic_DNA"/>
</dbReference>
<dbReference type="PANTHER" id="PTHR20933:SF4">
    <property type="entry name" value="F-BOX INVOLVED IN POLYQ PATHOGENESIS, ISOFORM A"/>
    <property type="match status" value="1"/>
</dbReference>
<dbReference type="InterPro" id="IPR032675">
    <property type="entry name" value="LRR_dom_sf"/>
</dbReference>
<dbReference type="PROSITE" id="PS50181">
    <property type="entry name" value="FBOX"/>
    <property type="match status" value="1"/>
</dbReference>